<dbReference type="InterPro" id="IPR003593">
    <property type="entry name" value="AAA+_ATPase"/>
</dbReference>
<proteinExistence type="predicted"/>
<feature type="transmembrane region" description="Helical" evidence="9">
    <location>
        <begin position="159"/>
        <end position="178"/>
    </location>
</feature>
<feature type="transmembrane region" description="Helical" evidence="9">
    <location>
        <begin position="184"/>
        <end position="205"/>
    </location>
</feature>
<reference evidence="12 13" key="1">
    <citation type="submission" date="2016-10" db="EMBL/GenBank/DDBJ databases">
        <authorList>
            <person name="de Groot N.N."/>
        </authorList>
    </citation>
    <scope>NUCLEOTIDE SEQUENCE [LARGE SCALE GENOMIC DNA]</scope>
    <source>
        <strain evidence="12 13">DSM 23399</strain>
    </source>
</reference>
<dbReference type="PROSITE" id="PS50929">
    <property type="entry name" value="ABC_TM1F"/>
    <property type="match status" value="1"/>
</dbReference>
<dbReference type="FunFam" id="3.40.50.300:FF:000299">
    <property type="entry name" value="ABC transporter ATP-binding protein/permease"/>
    <property type="match status" value="1"/>
</dbReference>
<dbReference type="Gene3D" id="3.40.50.300">
    <property type="entry name" value="P-loop containing nucleotide triphosphate hydrolases"/>
    <property type="match status" value="1"/>
</dbReference>
<dbReference type="AlphaFoldDB" id="A0A1I1A1X7"/>
<dbReference type="InterPro" id="IPR036640">
    <property type="entry name" value="ABC1_TM_sf"/>
</dbReference>
<evidence type="ECO:0000256" key="5">
    <source>
        <dbReference type="ARBA" id="ARBA00022741"/>
    </source>
</evidence>
<dbReference type="GO" id="GO:0034040">
    <property type="term" value="F:ATPase-coupled lipid transmembrane transporter activity"/>
    <property type="evidence" value="ECO:0007669"/>
    <property type="project" value="TreeGrafter"/>
</dbReference>
<accession>A0A1I1A1X7</accession>
<feature type="transmembrane region" description="Helical" evidence="9">
    <location>
        <begin position="74"/>
        <end position="96"/>
    </location>
</feature>
<evidence type="ECO:0000259" key="11">
    <source>
        <dbReference type="PROSITE" id="PS50929"/>
    </source>
</evidence>
<dbReference type="PROSITE" id="PS50893">
    <property type="entry name" value="ABC_TRANSPORTER_2"/>
    <property type="match status" value="1"/>
</dbReference>
<dbReference type="Pfam" id="PF00664">
    <property type="entry name" value="ABC_membrane"/>
    <property type="match status" value="1"/>
</dbReference>
<evidence type="ECO:0000256" key="7">
    <source>
        <dbReference type="ARBA" id="ARBA00022989"/>
    </source>
</evidence>
<dbReference type="Gene3D" id="1.20.1560.10">
    <property type="entry name" value="ABC transporter type 1, transmembrane domain"/>
    <property type="match status" value="1"/>
</dbReference>
<evidence type="ECO:0000256" key="6">
    <source>
        <dbReference type="ARBA" id="ARBA00022840"/>
    </source>
</evidence>
<dbReference type="GO" id="GO:0016887">
    <property type="term" value="F:ATP hydrolysis activity"/>
    <property type="evidence" value="ECO:0007669"/>
    <property type="project" value="InterPro"/>
</dbReference>
<dbReference type="PANTHER" id="PTHR24221:SF654">
    <property type="entry name" value="ATP-BINDING CASSETTE SUB-FAMILY B MEMBER 6"/>
    <property type="match status" value="1"/>
</dbReference>
<keyword evidence="7 9" id="KW-1133">Transmembrane helix</keyword>
<dbReference type="InterPro" id="IPR039421">
    <property type="entry name" value="Type_1_exporter"/>
</dbReference>
<evidence type="ECO:0000256" key="1">
    <source>
        <dbReference type="ARBA" id="ARBA00004651"/>
    </source>
</evidence>
<organism evidence="12 13">
    <name type="scientific">Algoriphagus aquimarinus</name>
    <dbReference type="NCBI Taxonomy" id="237018"/>
    <lineage>
        <taxon>Bacteria</taxon>
        <taxon>Pseudomonadati</taxon>
        <taxon>Bacteroidota</taxon>
        <taxon>Cytophagia</taxon>
        <taxon>Cytophagales</taxon>
        <taxon>Cyclobacteriaceae</taxon>
        <taxon>Algoriphagus</taxon>
    </lineage>
</organism>
<dbReference type="SMART" id="SM00382">
    <property type="entry name" value="AAA"/>
    <property type="match status" value="1"/>
</dbReference>
<dbReference type="STRING" id="237018.SAMN04489723_10734"/>
<dbReference type="Proteomes" id="UP000198790">
    <property type="component" value="Unassembled WGS sequence"/>
</dbReference>
<dbReference type="PANTHER" id="PTHR24221">
    <property type="entry name" value="ATP-BINDING CASSETTE SUB-FAMILY B"/>
    <property type="match status" value="1"/>
</dbReference>
<keyword evidence="4 9" id="KW-0812">Transmembrane</keyword>
<evidence type="ECO:0000256" key="4">
    <source>
        <dbReference type="ARBA" id="ARBA00022692"/>
    </source>
</evidence>
<dbReference type="Pfam" id="PF00005">
    <property type="entry name" value="ABC_tran"/>
    <property type="match status" value="1"/>
</dbReference>
<dbReference type="RefSeq" id="WP_092897171.1">
    <property type="nucleotide sequence ID" value="NZ_FOKK01000007.1"/>
</dbReference>
<evidence type="ECO:0000259" key="10">
    <source>
        <dbReference type="PROSITE" id="PS50893"/>
    </source>
</evidence>
<feature type="transmembrane region" description="Helical" evidence="9">
    <location>
        <begin position="21"/>
        <end position="54"/>
    </location>
</feature>
<keyword evidence="6 12" id="KW-0067">ATP-binding</keyword>
<sequence length="599" mass="67927">MNIKGIIQKNFKYFFFFFSYLRFKIFVLILLSLLVGLLDGFGLALFIPLFQVAVDDSSSQSNPELGQMDFLLDFMNSIGFSLSISNILLFMTILFISKGVFKFWDSYYKVSLQIFFVKKLRFQMLRGLENVSYQNFVGMDAGRIQNTLSAEVYKVTASFISYFNTLQYAVLLVVYMGLAFFSNWQFAILVSIGGFISNLFFKMLFRRTEAASISISNKGHHFQSFLIQAVQHFKYLKATSYFRRYKRKLIDQIDEIENLQQRIGLYNSLLNGLREPIVLVIVILVILIQVNLLGGALASILLSLMFFYRALNYVISVQSSWQTFISQFGGIVSSTEIIELFEKGEEEIKGSSDFGKLDSIVLTDVAFGFQDGAEILSNIDLTINKNETIAFVGPSGSGKTTLVNLIVGLFDQVGGEIHVNGLSRSSVNMLELRSRVGYITQEPVIFNDSIFNNVTFWAEKSPTNLAQFWKAIEMANLVEFVNELPEGEEMILGDNGVKASGGQKQRISIARELYKEVEIIVFDEATSALDSDSEKIIQENINSLQGKYTIILIAHRLSTIKNVDKIYLIDKGRIKSSGDFEQLFSSDVNFRRMVQLQEF</sequence>
<keyword evidence="5" id="KW-0547">Nucleotide-binding</keyword>
<dbReference type="SUPFAM" id="SSF52540">
    <property type="entry name" value="P-loop containing nucleoside triphosphate hydrolases"/>
    <property type="match status" value="1"/>
</dbReference>
<keyword evidence="2" id="KW-0813">Transport</keyword>
<evidence type="ECO:0000313" key="13">
    <source>
        <dbReference type="Proteomes" id="UP000198790"/>
    </source>
</evidence>
<dbReference type="OrthoDB" id="1111069at2"/>
<feature type="domain" description="ABC transmembrane type-1" evidence="11">
    <location>
        <begin position="26"/>
        <end position="323"/>
    </location>
</feature>
<evidence type="ECO:0000313" key="12">
    <source>
        <dbReference type="EMBL" id="SFB30570.1"/>
    </source>
</evidence>
<evidence type="ECO:0000256" key="9">
    <source>
        <dbReference type="SAM" id="Phobius"/>
    </source>
</evidence>
<name>A0A1I1A1X7_9BACT</name>
<keyword evidence="3" id="KW-1003">Cell membrane</keyword>
<dbReference type="InterPro" id="IPR011527">
    <property type="entry name" value="ABC1_TM_dom"/>
</dbReference>
<dbReference type="EMBL" id="FOKK01000007">
    <property type="protein sequence ID" value="SFB30570.1"/>
    <property type="molecule type" value="Genomic_DNA"/>
</dbReference>
<keyword evidence="8 9" id="KW-0472">Membrane</keyword>
<comment type="subcellular location">
    <subcellularLocation>
        <location evidence="1">Cell membrane</location>
        <topology evidence="1">Multi-pass membrane protein</topology>
    </subcellularLocation>
</comment>
<evidence type="ECO:0000256" key="8">
    <source>
        <dbReference type="ARBA" id="ARBA00023136"/>
    </source>
</evidence>
<evidence type="ECO:0000256" key="3">
    <source>
        <dbReference type="ARBA" id="ARBA00022475"/>
    </source>
</evidence>
<feature type="transmembrane region" description="Helical" evidence="9">
    <location>
        <begin position="277"/>
        <end position="308"/>
    </location>
</feature>
<dbReference type="GO" id="GO:0005886">
    <property type="term" value="C:plasma membrane"/>
    <property type="evidence" value="ECO:0007669"/>
    <property type="project" value="UniProtKB-SubCell"/>
</dbReference>
<protein>
    <submittedName>
        <fullName evidence="12">ATP-binding cassette, subfamily B, MsbA</fullName>
    </submittedName>
</protein>
<dbReference type="SUPFAM" id="SSF90123">
    <property type="entry name" value="ABC transporter transmembrane region"/>
    <property type="match status" value="1"/>
</dbReference>
<dbReference type="GO" id="GO:0140359">
    <property type="term" value="F:ABC-type transporter activity"/>
    <property type="evidence" value="ECO:0007669"/>
    <property type="project" value="InterPro"/>
</dbReference>
<keyword evidence="13" id="KW-1185">Reference proteome</keyword>
<gene>
    <name evidence="12" type="ORF">SAMN04489723_10734</name>
</gene>
<feature type="domain" description="ABC transporter" evidence="10">
    <location>
        <begin position="360"/>
        <end position="596"/>
    </location>
</feature>
<dbReference type="InterPro" id="IPR027417">
    <property type="entry name" value="P-loop_NTPase"/>
</dbReference>
<dbReference type="InterPro" id="IPR003439">
    <property type="entry name" value="ABC_transporter-like_ATP-bd"/>
</dbReference>
<evidence type="ECO:0000256" key="2">
    <source>
        <dbReference type="ARBA" id="ARBA00022448"/>
    </source>
</evidence>
<dbReference type="GO" id="GO:0005524">
    <property type="term" value="F:ATP binding"/>
    <property type="evidence" value="ECO:0007669"/>
    <property type="project" value="UniProtKB-KW"/>
</dbReference>